<dbReference type="Proteomes" id="UP000002668">
    <property type="component" value="Genome"/>
</dbReference>
<dbReference type="InParanoid" id="E4ZQY8"/>
<dbReference type="InterPro" id="IPR053018">
    <property type="entry name" value="Elsinochrome_Biosynth-Asso"/>
</dbReference>
<feature type="transmembrane region" description="Helical" evidence="1">
    <location>
        <begin position="239"/>
        <end position="266"/>
    </location>
</feature>
<dbReference type="AlphaFoldDB" id="E4ZQY8"/>
<dbReference type="STRING" id="985895.E4ZQY8"/>
<proteinExistence type="predicted"/>
<gene>
    <name evidence="2" type="ORF">LEMA_P033270.1</name>
</gene>
<dbReference type="PANTHER" id="PTHR37577:SF1">
    <property type="entry name" value="INTEGRAL MEMBRANE PROTEIN"/>
    <property type="match status" value="1"/>
</dbReference>
<evidence type="ECO:0000313" key="2">
    <source>
        <dbReference type="EMBL" id="CBX93653.1"/>
    </source>
</evidence>
<dbReference type="PANTHER" id="PTHR37577">
    <property type="entry name" value="INTEGRAL MEMBRANE PROTEIN"/>
    <property type="match status" value="1"/>
</dbReference>
<keyword evidence="1" id="KW-0812">Transmembrane</keyword>
<name>E4ZQY8_LEPMJ</name>
<keyword evidence="1" id="KW-1133">Transmembrane helix</keyword>
<dbReference type="eggNOG" id="ENOG502T3Q2">
    <property type="taxonomic scope" value="Eukaryota"/>
</dbReference>
<dbReference type="EMBL" id="FP929116">
    <property type="protein sequence ID" value="CBX93653.1"/>
    <property type="molecule type" value="Genomic_DNA"/>
</dbReference>
<sequence>MTPPWVTFDSITACGGDYANGAEPDIGGVGVVLSFVIASIMTTAASIFAMILDQAYDSKGQFTPSATVKYIRERFVDTEWKKEYAWRPFLDPLIIRFGDQQLVTGYAVLPSGWIKVAQNTFEVQGAHFVLILYICALSSSSQLAALITLRKYFRKYRMVAKTRLTAVIVFAVFLLTSMIAAICRPPTGYEYGGALVCIFHNPRGHPVLVRASASSITSKQGLIRRAAKPFSPAQVSLKVIYYLFQNPIIAFAVQILLAVLSVILILSQKVSVPRNAEQFCGPQHSEENVWGFGRR</sequence>
<accession>E4ZQY8</accession>
<dbReference type="HOGENOM" id="CLU_758984_0_0_1"/>
<protein>
    <submittedName>
        <fullName evidence="2">Uncharacterized protein</fullName>
    </submittedName>
</protein>
<feature type="transmembrane region" description="Helical" evidence="1">
    <location>
        <begin position="164"/>
        <end position="182"/>
    </location>
</feature>
<dbReference type="OMA" id="HYAWRPF"/>
<keyword evidence="3" id="KW-1185">Reference proteome</keyword>
<organism evidence="3">
    <name type="scientific">Leptosphaeria maculans (strain JN3 / isolate v23.1.3 / race Av1-4-5-6-7-8)</name>
    <name type="common">Blackleg fungus</name>
    <name type="synonym">Phoma lingam</name>
    <dbReference type="NCBI Taxonomy" id="985895"/>
    <lineage>
        <taxon>Eukaryota</taxon>
        <taxon>Fungi</taxon>
        <taxon>Dikarya</taxon>
        <taxon>Ascomycota</taxon>
        <taxon>Pezizomycotina</taxon>
        <taxon>Dothideomycetes</taxon>
        <taxon>Pleosporomycetidae</taxon>
        <taxon>Pleosporales</taxon>
        <taxon>Pleosporineae</taxon>
        <taxon>Leptosphaeriaceae</taxon>
        <taxon>Plenodomus</taxon>
        <taxon>Plenodomus lingam/Leptosphaeria maculans species complex</taxon>
    </lineage>
</organism>
<dbReference type="VEuPathDB" id="FungiDB:LEMA_P033270.1"/>
<evidence type="ECO:0000256" key="1">
    <source>
        <dbReference type="SAM" id="Phobius"/>
    </source>
</evidence>
<reference evidence="3" key="1">
    <citation type="journal article" date="2011" name="Nat. Commun.">
        <title>Effector diversification within compartments of the Leptosphaeria maculans genome affected by Repeat-Induced Point mutations.</title>
        <authorList>
            <person name="Rouxel T."/>
            <person name="Grandaubert J."/>
            <person name="Hane J.K."/>
            <person name="Hoede C."/>
            <person name="van de Wouw A.P."/>
            <person name="Couloux A."/>
            <person name="Dominguez V."/>
            <person name="Anthouard V."/>
            <person name="Bally P."/>
            <person name="Bourras S."/>
            <person name="Cozijnsen A.J."/>
            <person name="Ciuffetti L.M."/>
            <person name="Degrave A."/>
            <person name="Dilmaghani A."/>
            <person name="Duret L."/>
            <person name="Fudal I."/>
            <person name="Goodwin S.B."/>
            <person name="Gout L."/>
            <person name="Glaser N."/>
            <person name="Linglin J."/>
            <person name="Kema G.H.J."/>
            <person name="Lapalu N."/>
            <person name="Lawrence C.B."/>
            <person name="May K."/>
            <person name="Meyer M."/>
            <person name="Ollivier B."/>
            <person name="Poulain J."/>
            <person name="Schoch C.L."/>
            <person name="Simon A."/>
            <person name="Spatafora J.W."/>
            <person name="Stachowiak A."/>
            <person name="Turgeon B.G."/>
            <person name="Tyler B.M."/>
            <person name="Vincent D."/>
            <person name="Weissenbach J."/>
            <person name="Amselem J."/>
            <person name="Quesneville H."/>
            <person name="Oliver R.P."/>
            <person name="Wincker P."/>
            <person name="Balesdent M.-H."/>
            <person name="Howlett B.J."/>
        </authorList>
    </citation>
    <scope>NUCLEOTIDE SEQUENCE [LARGE SCALE GENOMIC DNA]</scope>
    <source>
        <strain evidence="3">JN3 / isolate v23.1.3 / race Av1-4-5-6-7-8</strain>
    </source>
</reference>
<evidence type="ECO:0000313" key="3">
    <source>
        <dbReference type="Proteomes" id="UP000002668"/>
    </source>
</evidence>
<feature type="transmembrane region" description="Helical" evidence="1">
    <location>
        <begin position="26"/>
        <end position="52"/>
    </location>
</feature>
<keyword evidence="1" id="KW-0472">Membrane</keyword>
<dbReference type="OrthoDB" id="5427664at2759"/>